<dbReference type="InterPro" id="IPR016878">
    <property type="entry name" value="MICAH-like"/>
</dbReference>
<evidence type="ECO:0008006" key="4">
    <source>
        <dbReference type="Google" id="ProtNLM"/>
    </source>
</evidence>
<proteinExistence type="predicted"/>
<protein>
    <recommendedName>
        <fullName evidence="4">Phosphoribosyl-AMP cyclohydrolase</fullName>
    </recommendedName>
</protein>
<comment type="caution">
    <text evidence="2">The sequence shown here is derived from an EMBL/GenBank/DDBJ whole genome shotgun (WGS) entry which is preliminary data.</text>
</comment>
<keyword evidence="1" id="KW-0732">Signal</keyword>
<name>A0ABS3IL80_9GAMM</name>
<feature type="signal peptide" evidence="1">
    <location>
        <begin position="1"/>
        <end position="26"/>
    </location>
</feature>
<accession>A0ABS3IL80</accession>
<dbReference type="Gene3D" id="3.10.450.50">
    <property type="match status" value="1"/>
</dbReference>
<keyword evidence="3" id="KW-1185">Reference proteome</keyword>
<dbReference type="EMBL" id="JAFMPM010000006">
    <property type="protein sequence ID" value="MBO0613782.1"/>
    <property type="molecule type" value="Genomic_DNA"/>
</dbReference>
<evidence type="ECO:0000313" key="2">
    <source>
        <dbReference type="EMBL" id="MBO0613782.1"/>
    </source>
</evidence>
<organism evidence="2 3">
    <name type="scientific">Thiothrix fructosivorans</name>
    <dbReference type="NCBI Taxonomy" id="111770"/>
    <lineage>
        <taxon>Bacteria</taxon>
        <taxon>Pseudomonadati</taxon>
        <taxon>Pseudomonadota</taxon>
        <taxon>Gammaproteobacteria</taxon>
        <taxon>Thiotrichales</taxon>
        <taxon>Thiotrichaceae</taxon>
        <taxon>Thiothrix</taxon>
    </lineage>
</organism>
<feature type="chain" id="PRO_5046071072" description="Phosphoribosyl-AMP cyclohydrolase" evidence="1">
    <location>
        <begin position="27"/>
        <end position="206"/>
    </location>
</feature>
<evidence type="ECO:0000313" key="3">
    <source>
        <dbReference type="Proteomes" id="UP000664466"/>
    </source>
</evidence>
<dbReference type="Proteomes" id="UP000664466">
    <property type="component" value="Unassembled WGS sequence"/>
</dbReference>
<sequence length="206" mass="22402">MMMKQGLWAMCLLSGMSFVVGNVALAESSTPTAPVAPVASVATPACAPAVAPITEQDVQAAQQAWADGIVTIGKTYQDKGDYSAAATQLLDQLYAFDEGEVLFKPTKAAEDQFRGSKDEALSYFVKGKETEDHGFALQPWSKVRFENEAVAINQDTAEAMGNYYFTDATTGKETKVEYTFGYKRAKTDGHLAIFLHHSSLPYNPEH</sequence>
<reference evidence="2 3" key="1">
    <citation type="submission" date="2021-03" db="EMBL/GenBank/DDBJ databases">
        <title>Draft genome and methylome analysis of Thiotrix fructosivoruns ATCC 49748.</title>
        <authorList>
            <person name="Fomenkov A."/>
            <person name="Grabovich M.Y."/>
            <person name="Roberts R.J."/>
        </authorList>
    </citation>
    <scope>NUCLEOTIDE SEQUENCE [LARGE SCALE GENOMIC DNA]</scope>
    <source>
        <strain evidence="2 3">ATCC 49748</strain>
    </source>
</reference>
<gene>
    <name evidence="2" type="ORF">J1836_12780</name>
</gene>
<evidence type="ECO:0000256" key="1">
    <source>
        <dbReference type="SAM" id="SignalP"/>
    </source>
</evidence>
<dbReference type="RefSeq" id="WP_207251448.1">
    <property type="nucleotide sequence ID" value="NZ_JAFMPM010000006.1"/>
</dbReference>
<dbReference type="PIRSF" id="PIRSF028288">
    <property type="entry name" value="UCP028288"/>
    <property type="match status" value="1"/>
</dbReference>